<dbReference type="Pfam" id="PF25162">
    <property type="entry name" value="DUF7827"/>
    <property type="match status" value="1"/>
</dbReference>
<gene>
    <name evidence="16" type="ORF">ACFOUR_07050</name>
</gene>
<dbReference type="InterPro" id="IPR026371">
    <property type="entry name" value="PGF_CTERM"/>
</dbReference>
<dbReference type="NCBIfam" id="NF045517">
    <property type="entry name" value="halo_surf_dom"/>
    <property type="match status" value="1"/>
</dbReference>
<name>A0ABD5NMD1_9EURY</name>
<dbReference type="AlphaFoldDB" id="A0ABD5NMD1"/>
<keyword evidence="9" id="KW-0732">Signal</keyword>
<dbReference type="EMBL" id="JBHSAQ010000002">
    <property type="protein sequence ID" value="MFC3958127.1"/>
    <property type="molecule type" value="Genomic_DNA"/>
</dbReference>
<feature type="compositionally biased region" description="Low complexity" evidence="13">
    <location>
        <begin position="729"/>
        <end position="740"/>
    </location>
</feature>
<dbReference type="Proteomes" id="UP001595846">
    <property type="component" value="Unassembled WGS sequence"/>
</dbReference>
<evidence type="ECO:0000256" key="1">
    <source>
        <dbReference type="ARBA" id="ARBA00004236"/>
    </source>
</evidence>
<evidence type="ECO:0000313" key="16">
    <source>
        <dbReference type="EMBL" id="MFC3958127.1"/>
    </source>
</evidence>
<evidence type="ECO:0000256" key="11">
    <source>
        <dbReference type="ARBA" id="ARBA00023136"/>
    </source>
</evidence>
<evidence type="ECO:0000256" key="6">
    <source>
        <dbReference type="ARBA" id="ARBA00022525"/>
    </source>
</evidence>
<evidence type="ECO:0000256" key="9">
    <source>
        <dbReference type="ARBA" id="ARBA00022729"/>
    </source>
</evidence>
<dbReference type="NCBIfam" id="TIGR04126">
    <property type="entry name" value="PGF_CTERM"/>
    <property type="match status" value="1"/>
</dbReference>
<keyword evidence="6" id="KW-0964">Secreted</keyword>
<keyword evidence="4" id="KW-1003">Cell membrane</keyword>
<keyword evidence="5" id="KW-0134">Cell wall</keyword>
<comment type="similarity">
    <text evidence="3">Belongs to the halobacterial S-layer protein family.</text>
</comment>
<keyword evidence="10" id="KW-1133">Transmembrane helix</keyword>
<proteinExistence type="inferred from homology"/>
<keyword evidence="17" id="KW-1185">Reference proteome</keyword>
<dbReference type="GeneID" id="73903512"/>
<dbReference type="NCBIfam" id="TIGR04207">
    <property type="entry name" value="halo_sig_pep"/>
    <property type="match status" value="1"/>
</dbReference>
<evidence type="ECO:0000256" key="8">
    <source>
        <dbReference type="ARBA" id="ARBA00022692"/>
    </source>
</evidence>
<organism evidence="16 17">
    <name type="scientific">Halovivax cerinus</name>
    <dbReference type="NCBI Taxonomy" id="1487865"/>
    <lineage>
        <taxon>Archaea</taxon>
        <taxon>Methanobacteriati</taxon>
        <taxon>Methanobacteriota</taxon>
        <taxon>Stenosarchaea group</taxon>
        <taxon>Halobacteria</taxon>
        <taxon>Halobacteriales</taxon>
        <taxon>Natrialbaceae</taxon>
        <taxon>Halovivax</taxon>
    </lineage>
</organism>
<keyword evidence="8" id="KW-0812">Transmembrane</keyword>
<sequence length="776" mass="80115">MTENTTSYRAKGRAVVLAALMVLSVVAMGAAFAAPAAADHANEEAVIGDGDSVVQGQTAIVDVSGLTTTTDDQVTLYKSASEGADERIYNVDVDDSGTTANATFTTSNLDAGSYYLEGTQGNNVSFDVTVLDLENGPDGGTMFLSGSVEQGDNASLQLDSNEGDFVAEISSDSFSANKLAEMIDGATATDHDGNFVEVNGDATLNVTFAGVDPGTYNFTVAGAGTTAETTASIEVTEPGETTVGFEETVPSTTLGDHNTITVNMEETNSAELDITWGAEGLTILNGTVDAPNSDQVTFDINTHELLRGDTGNIVANEDGGSFTVNHAMDMANYGDNTRMDVFDRTSSFNMELTVDDEREDRGTFKVTDRSTESMSTYKVSGSLVDELTESNLESVAEDGGATDGAIAAGDYLAVVVEGDGFFGYDDSLQTLAEEGVYLNATHTNPGFGGQPDELDHETLITNESTSTLVSVYQVPDDQVDNGYNVSFNAYAAGTAADGTHNYDNPYTSETESFYSSFAVEEPSLSFDSDMYDVSAAEGQPITGTTNIAPGNVISVVAEAGGDNAFLEDGEGVVQADGTWTAEIDLSEEVQDVEFDLKADNPDYIVDGEAISATSEGIIGGGSGAAPFLSISADAPSSVTVDEGATLSVAVENGGNSPVSGTVTVTVNGETVVDGQEVSDLAADGSEDIVEHDLDTSSTGDISYSITTTGDDGEEDDSVEGTVTVEEESSGSGSESGGSETDGSDGDDGDDATPGFGVAIALVALLSAAMLALRRQD</sequence>
<dbReference type="Pfam" id="PF18204">
    <property type="entry name" value="PGF-CTERM"/>
    <property type="match status" value="1"/>
</dbReference>
<dbReference type="GO" id="GO:0005886">
    <property type="term" value="C:plasma membrane"/>
    <property type="evidence" value="ECO:0007669"/>
    <property type="project" value="UniProtKB-SubCell"/>
</dbReference>
<evidence type="ECO:0000256" key="4">
    <source>
        <dbReference type="ARBA" id="ARBA00022475"/>
    </source>
</evidence>
<feature type="compositionally biased region" description="Acidic residues" evidence="13">
    <location>
        <begin position="710"/>
        <end position="728"/>
    </location>
</feature>
<dbReference type="GO" id="GO:0030115">
    <property type="term" value="C:S-layer"/>
    <property type="evidence" value="ECO:0007669"/>
    <property type="project" value="UniProtKB-SubCell"/>
</dbReference>
<dbReference type="InterPro" id="IPR057149">
    <property type="entry name" value="DUF7827"/>
</dbReference>
<feature type="compositionally biased region" description="Acidic residues" evidence="13">
    <location>
        <begin position="741"/>
        <end position="750"/>
    </location>
</feature>
<keyword evidence="12" id="KW-0325">Glycoprotein</keyword>
<dbReference type="InterPro" id="IPR013783">
    <property type="entry name" value="Ig-like_fold"/>
</dbReference>
<evidence type="ECO:0000256" key="12">
    <source>
        <dbReference type="ARBA" id="ARBA00023180"/>
    </source>
</evidence>
<feature type="region of interest" description="Disordered" evidence="13">
    <location>
        <begin position="692"/>
        <end position="754"/>
    </location>
</feature>
<evidence type="ECO:0000313" key="17">
    <source>
        <dbReference type="Proteomes" id="UP001595846"/>
    </source>
</evidence>
<accession>A0ABD5NMD1</accession>
<feature type="domain" description="DUF7827" evidence="15">
    <location>
        <begin position="235"/>
        <end position="345"/>
    </location>
</feature>
<keyword evidence="7" id="KW-0701">S-layer</keyword>
<feature type="domain" description="PGF-CTERM archaeal protein-sorting signal" evidence="14">
    <location>
        <begin position="752"/>
        <end position="774"/>
    </location>
</feature>
<feature type="compositionally biased region" description="Polar residues" evidence="13">
    <location>
        <begin position="695"/>
        <end position="705"/>
    </location>
</feature>
<evidence type="ECO:0000256" key="5">
    <source>
        <dbReference type="ARBA" id="ARBA00022512"/>
    </source>
</evidence>
<dbReference type="Gene3D" id="2.60.40.10">
    <property type="entry name" value="Immunoglobulins"/>
    <property type="match status" value="1"/>
</dbReference>
<keyword evidence="11" id="KW-0472">Membrane</keyword>
<evidence type="ECO:0000256" key="7">
    <source>
        <dbReference type="ARBA" id="ARBA00022601"/>
    </source>
</evidence>
<evidence type="ECO:0000256" key="10">
    <source>
        <dbReference type="ARBA" id="ARBA00022989"/>
    </source>
</evidence>
<comment type="caution">
    <text evidence="16">The sequence shown here is derived from an EMBL/GenBank/DDBJ whole genome shotgun (WGS) entry which is preliminary data.</text>
</comment>
<reference evidence="16 17" key="1">
    <citation type="journal article" date="2019" name="Int. J. Syst. Evol. Microbiol.">
        <title>The Global Catalogue of Microorganisms (GCM) 10K type strain sequencing project: providing services to taxonomists for standard genome sequencing and annotation.</title>
        <authorList>
            <consortium name="The Broad Institute Genomics Platform"/>
            <consortium name="The Broad Institute Genome Sequencing Center for Infectious Disease"/>
            <person name="Wu L."/>
            <person name="Ma J."/>
        </authorList>
    </citation>
    <scope>NUCLEOTIDE SEQUENCE [LARGE SCALE GENOMIC DNA]</scope>
    <source>
        <strain evidence="16 17">IBRC-M 10256</strain>
    </source>
</reference>
<evidence type="ECO:0000259" key="14">
    <source>
        <dbReference type="Pfam" id="PF18204"/>
    </source>
</evidence>
<comment type="subcellular location">
    <subcellularLocation>
        <location evidence="1">Cell membrane</location>
    </subcellularLocation>
    <subcellularLocation>
        <location evidence="2">Secreted</location>
        <location evidence="2">Cell wall</location>
        <location evidence="2">S-layer</location>
    </subcellularLocation>
</comment>
<evidence type="ECO:0000256" key="2">
    <source>
        <dbReference type="ARBA" id="ARBA00004237"/>
    </source>
</evidence>
<dbReference type="InterPro" id="IPR026452">
    <property type="entry name" value="Surf_glycop_sig_pep"/>
</dbReference>
<protein>
    <submittedName>
        <fullName evidence="16">BGTF surface domain-containing protein</fullName>
    </submittedName>
</protein>
<evidence type="ECO:0000259" key="15">
    <source>
        <dbReference type="Pfam" id="PF25162"/>
    </source>
</evidence>
<evidence type="ECO:0000256" key="13">
    <source>
        <dbReference type="SAM" id="MobiDB-lite"/>
    </source>
</evidence>
<dbReference type="RefSeq" id="WP_256530809.1">
    <property type="nucleotide sequence ID" value="NZ_CP101824.1"/>
</dbReference>
<evidence type="ECO:0000256" key="3">
    <source>
        <dbReference type="ARBA" id="ARBA00009327"/>
    </source>
</evidence>